<organism evidence="1">
    <name type="scientific">Rhizophora mucronata</name>
    <name type="common">Asiatic mangrove</name>
    <dbReference type="NCBI Taxonomy" id="61149"/>
    <lineage>
        <taxon>Eukaryota</taxon>
        <taxon>Viridiplantae</taxon>
        <taxon>Streptophyta</taxon>
        <taxon>Embryophyta</taxon>
        <taxon>Tracheophyta</taxon>
        <taxon>Spermatophyta</taxon>
        <taxon>Magnoliopsida</taxon>
        <taxon>eudicotyledons</taxon>
        <taxon>Gunneridae</taxon>
        <taxon>Pentapetalae</taxon>
        <taxon>rosids</taxon>
        <taxon>fabids</taxon>
        <taxon>Malpighiales</taxon>
        <taxon>Rhizophoraceae</taxon>
        <taxon>Rhizophora</taxon>
    </lineage>
</organism>
<evidence type="ECO:0000313" key="1">
    <source>
        <dbReference type="EMBL" id="MBX40027.1"/>
    </source>
</evidence>
<accession>A0A2P2NC37</accession>
<name>A0A2P2NC37_RHIMU</name>
<dbReference type="AlphaFoldDB" id="A0A2P2NC37"/>
<protein>
    <submittedName>
        <fullName evidence="1">Uncharacterized protein</fullName>
    </submittedName>
</protein>
<proteinExistence type="predicted"/>
<sequence>MITLDLKMLMSRLKGFPFLKLLPRNL</sequence>
<dbReference type="EMBL" id="GGEC01059543">
    <property type="protein sequence ID" value="MBX40027.1"/>
    <property type="molecule type" value="Transcribed_RNA"/>
</dbReference>
<reference evidence="1" key="1">
    <citation type="submission" date="2018-02" db="EMBL/GenBank/DDBJ databases">
        <title>Rhizophora mucronata_Transcriptome.</title>
        <authorList>
            <person name="Meera S.P."/>
            <person name="Sreeshan A."/>
            <person name="Augustine A."/>
        </authorList>
    </citation>
    <scope>NUCLEOTIDE SEQUENCE</scope>
    <source>
        <tissue evidence="1">Leaf</tissue>
    </source>
</reference>